<feature type="compositionally biased region" description="Acidic residues" evidence="1">
    <location>
        <begin position="231"/>
        <end position="258"/>
    </location>
</feature>
<evidence type="ECO:0000313" key="3">
    <source>
        <dbReference type="Proteomes" id="UP000199245"/>
    </source>
</evidence>
<evidence type="ECO:0000256" key="1">
    <source>
        <dbReference type="SAM" id="MobiDB-lite"/>
    </source>
</evidence>
<dbReference type="AlphaFoldDB" id="A0A1G7HQH4"/>
<organism evidence="2 3">
    <name type="scientific">Bradyrhizobium brasilense</name>
    <dbReference type="NCBI Taxonomy" id="1419277"/>
    <lineage>
        <taxon>Bacteria</taxon>
        <taxon>Pseudomonadati</taxon>
        <taxon>Pseudomonadota</taxon>
        <taxon>Alphaproteobacteria</taxon>
        <taxon>Hyphomicrobiales</taxon>
        <taxon>Nitrobacteraceae</taxon>
        <taxon>Bradyrhizobium</taxon>
    </lineage>
</organism>
<feature type="region of interest" description="Disordered" evidence="1">
    <location>
        <begin position="228"/>
        <end position="258"/>
    </location>
</feature>
<gene>
    <name evidence="2" type="ORF">SAMN05216337_104292</name>
</gene>
<name>A0A1G7HQH4_9BRAD</name>
<protein>
    <submittedName>
        <fullName evidence="2">Chromosome partitioning protein, ParB family</fullName>
    </submittedName>
</protein>
<dbReference type="RefSeq" id="WP_143029721.1">
    <property type="nucleotide sequence ID" value="NZ_FMZW01000042.1"/>
</dbReference>
<dbReference type="EMBL" id="FMZW01000042">
    <property type="protein sequence ID" value="SDF02548.1"/>
    <property type="molecule type" value="Genomic_DNA"/>
</dbReference>
<reference evidence="2 3" key="1">
    <citation type="submission" date="2016-10" db="EMBL/GenBank/DDBJ databases">
        <authorList>
            <person name="de Groot N.N."/>
        </authorList>
    </citation>
    <scope>NUCLEOTIDE SEQUENCE [LARGE SCALE GENOMIC DNA]</scope>
    <source>
        <strain evidence="2 3">R5</strain>
    </source>
</reference>
<accession>A0A1G7HQH4</accession>
<dbReference type="Proteomes" id="UP000199245">
    <property type="component" value="Unassembled WGS sequence"/>
</dbReference>
<proteinExistence type="predicted"/>
<evidence type="ECO:0000313" key="2">
    <source>
        <dbReference type="EMBL" id="SDF02548.1"/>
    </source>
</evidence>
<sequence length="258" mass="27785">MMTPCRTQPPPEIGPGHSAALIEDLTAQKTAALRVEHAGDPRIAVVAVVHALLLKVGYTHAGHVASALEIRLSSAYLDGSLKNPEDCKPIAAMHDLRKGFNLPAHPGKLWDWCLEQSEGRLLSLLAYAAGQSVNVARKSHDALVDAGAHGNQLGRALGFDMTKWFVPTAANYFGHINRARIESAVGQAKDDEAAMQVRAAAKKTEAAIIAERLVADVGWLPEPLRFAEPAPIDEDDLEDDGHDDETDQLVDEFPEAAD</sequence>